<evidence type="ECO:0000313" key="18">
    <source>
        <dbReference type="RefSeq" id="XP_017025291.1"/>
    </source>
</evidence>
<dbReference type="InterPro" id="IPR011613">
    <property type="entry name" value="GH15-like"/>
</dbReference>
<comment type="pathway">
    <text evidence="3 13">Glycan biosynthesis; glycogen metabolism.</text>
</comment>
<evidence type="ECO:0000256" key="10">
    <source>
        <dbReference type="ARBA" id="ARBA00023277"/>
    </source>
</evidence>
<keyword evidence="10 13" id="KW-0119">Carbohydrate metabolism</keyword>
<dbReference type="FunFam" id="1.50.10.10:FF:000004">
    <property type="entry name" value="Phosphorylase b kinase regulatory subunit"/>
    <property type="match status" value="1"/>
</dbReference>
<dbReference type="GO" id="GO:0005977">
    <property type="term" value="P:glycogen metabolic process"/>
    <property type="evidence" value="ECO:0007669"/>
    <property type="project" value="UniProtKB-UniPathway"/>
</dbReference>
<evidence type="ECO:0000256" key="13">
    <source>
        <dbReference type="RuleBase" id="RU364123"/>
    </source>
</evidence>
<keyword evidence="7 13" id="KW-0321">Glycogen metabolism</keyword>
<name>A0A6P4IR21_DROKI</name>
<keyword evidence="5 13" id="KW-1003">Cell membrane</keyword>
<dbReference type="OrthoDB" id="5971574at2759"/>
<evidence type="ECO:0000313" key="17">
    <source>
        <dbReference type="Proteomes" id="UP001652661"/>
    </source>
</evidence>
<keyword evidence="8 13" id="KW-0112">Calmodulin-binding</keyword>
<comment type="function">
    <text evidence="1">Phosphorylase b kinase catalyzes the phosphorylation of serine in certain substrates, including troponin I. The alpha chain may bind calmodulin.</text>
</comment>
<evidence type="ECO:0000256" key="12">
    <source>
        <dbReference type="ARBA" id="ARBA00023289"/>
    </source>
</evidence>
<evidence type="ECO:0000256" key="1">
    <source>
        <dbReference type="ARBA" id="ARBA00002837"/>
    </source>
</evidence>
<gene>
    <name evidence="18" type="primary">LOC108076778</name>
</gene>
<evidence type="ECO:0000256" key="11">
    <source>
        <dbReference type="ARBA" id="ARBA00023288"/>
    </source>
</evidence>
<dbReference type="GeneID" id="108076778"/>
<dbReference type="Proteomes" id="UP001652661">
    <property type="component" value="Chromosome X"/>
</dbReference>
<accession>A0A6P4IR21</accession>
<protein>
    <recommendedName>
        <fullName evidence="13">Phosphorylase b kinase regulatory subunit</fullName>
    </recommendedName>
</protein>
<evidence type="ECO:0000256" key="14">
    <source>
        <dbReference type="SAM" id="MobiDB-lite"/>
    </source>
</evidence>
<dbReference type="GO" id="GO:0005516">
    <property type="term" value="F:calmodulin binding"/>
    <property type="evidence" value="ECO:0007669"/>
    <property type="project" value="UniProtKB-KW"/>
</dbReference>
<evidence type="ECO:0000256" key="2">
    <source>
        <dbReference type="ARBA" id="ARBA00004342"/>
    </source>
</evidence>
<reference evidence="18" key="1">
    <citation type="submission" date="2025-08" db="UniProtKB">
        <authorList>
            <consortium name="RefSeq"/>
        </authorList>
    </citation>
    <scope>IDENTIFICATION</scope>
    <source>
        <strain evidence="18">14028-0561.14</strain>
        <tissue evidence="18">Whole fly</tissue>
    </source>
</reference>
<dbReference type="Gene3D" id="1.50.10.10">
    <property type="match status" value="1"/>
</dbReference>
<proteinExistence type="inferred from homology"/>
<dbReference type="SUPFAM" id="SSF48208">
    <property type="entry name" value="Six-hairpin glycosidases"/>
    <property type="match status" value="1"/>
</dbReference>
<evidence type="ECO:0000256" key="6">
    <source>
        <dbReference type="ARBA" id="ARBA00022553"/>
    </source>
</evidence>
<evidence type="ECO:0000256" key="4">
    <source>
        <dbReference type="ARBA" id="ARBA00007128"/>
    </source>
</evidence>
<dbReference type="InterPro" id="IPR012341">
    <property type="entry name" value="6hp_glycosidase-like_sf"/>
</dbReference>
<dbReference type="InterPro" id="IPR008734">
    <property type="entry name" value="PHK_A/B_su"/>
</dbReference>
<dbReference type="Pfam" id="PF00723">
    <property type="entry name" value="Glyco_hydro_15"/>
    <property type="match status" value="1"/>
</dbReference>
<comment type="subcellular location">
    <subcellularLocation>
        <location evidence="2 13">Cell membrane</location>
        <topology evidence="2 13">Lipid-anchor</topology>
        <orientation evidence="2 13">Cytoplasmic side</orientation>
    </subcellularLocation>
</comment>
<dbReference type="PANTHER" id="PTHR10749:SF7">
    <property type="entry name" value="PHOSPHORYLASE B KINASE REGULATORY SUBUNIT ALPHA-RELATED"/>
    <property type="match status" value="1"/>
</dbReference>
<dbReference type="PANTHER" id="PTHR10749">
    <property type="entry name" value="PHOSPHORYLASE B KINASE REGULATORY SUBUNIT"/>
    <property type="match status" value="1"/>
</dbReference>
<evidence type="ECO:0000256" key="7">
    <source>
        <dbReference type="ARBA" id="ARBA00022600"/>
    </source>
</evidence>
<feature type="compositionally biased region" description="Low complexity" evidence="14">
    <location>
        <begin position="912"/>
        <end position="947"/>
    </location>
</feature>
<evidence type="ECO:0000256" key="3">
    <source>
        <dbReference type="ARBA" id="ARBA00005131"/>
    </source>
</evidence>
<organism evidence="17 18">
    <name type="scientific">Drosophila kikkawai</name>
    <name type="common">Fruit fly</name>
    <dbReference type="NCBI Taxonomy" id="30033"/>
    <lineage>
        <taxon>Eukaryota</taxon>
        <taxon>Metazoa</taxon>
        <taxon>Ecdysozoa</taxon>
        <taxon>Arthropoda</taxon>
        <taxon>Hexapoda</taxon>
        <taxon>Insecta</taxon>
        <taxon>Pterygota</taxon>
        <taxon>Neoptera</taxon>
        <taxon>Endopterygota</taxon>
        <taxon>Diptera</taxon>
        <taxon>Brachycera</taxon>
        <taxon>Muscomorpha</taxon>
        <taxon>Ephydroidea</taxon>
        <taxon>Drosophilidae</taxon>
        <taxon>Drosophila</taxon>
        <taxon>Sophophora</taxon>
    </lineage>
</organism>
<evidence type="ECO:0000256" key="5">
    <source>
        <dbReference type="ARBA" id="ARBA00022475"/>
    </source>
</evidence>
<comment type="similarity">
    <text evidence="4 13">Belongs to the phosphorylase b kinase regulatory chain family.</text>
</comment>
<sequence>MRSRSNSGVRLDYYQRIVHRLILAHQEPVTGLFPASNVNSHAWIRDNVYCILAVWGLSMAYKKIADQDEDRAKCYELEQSCVKLMRGLLMAMMNQKDKVEKFKMTQSPYDSLHAKYSSKNGLPVVGDNEWGHLQIDAVSLYLLILAQMTASGLQIVFSLDEVSFIQNLVFYIESAYSIPDYGIWERGDKTNHGEPELNASSIGMAKAALEAMNELDLFGARGGPASVIHVLADEAHKCQAVLQSMLPRESNSKELDSGLLCVIGFPAFAVDDAQLIHNTKDAILSRLQGKYGCKRFLRDGYRTPKEDPSRLYYERWELRMFENIECEWPLFYCYLILFHAFQSDKRSVQEYADRLEKIMVRSEDGILLVPESYAVPQDLVGFEYQKPGSQAREVVGRCPFLWGQSLFILGRLLQEGFLAVGELDPLNRRLGAQKKPDVVVQVVIIAEDNEIRDKLAEHDLHVQTIAEVAPIEVQPARVLSHLYTYLGRNRKLGLSGRKSRDVGILSTSKLYSLKDRIFAFTPQFADLSRFYIASDNELMIDILKGEINFLKSAWDLLGRPLVTLVLKRIHLDQDKIPLAMIQTMRKLKSGYINGTRVMLGSLKDFLNTSAITDLSFLGSTEDGYPDRLHPDVQTYLDEHLLRSFSNRSTMNLRGGQLRPRTLRRRMSCKGAIKKTRSINVDSDNLGMEGPSPLTERRLSSIVPPPWLQPNKQSHVSVFATTPEEGPSSPRQLGHELSVRENIYPVDPHNSTRSAIDRRSEFVRQQEITVPKILIQRHRADTNFAETEVEELIAMLRETENLEEQGDILQYLVDTQGLDFNTAGLGFKNKSDDSANANNAAAELDQAFMDEVVLELAAGGGGGAAGGTSGAGAGAGATVADEQQVKHKPAITLPTVIIDAATIPAALSSDPDNANTSHTSGSSSSGSNHHNSSNINSNPPHENNNDSSQSEGMLEEGRVVTVRDLLKGLYEKACQQKLWGLVRHTAGMLGKRVEDLAKAVTDLLVRQKQVTVGMPPNNEHTITAPLPEVELRQLIHDAYGDDESTAMLTQELMVYLAMFIRTEPQLFHEMLRLRVGLIIQVMAKELSRTLNCDGEAASEHLLNLSPFEMKNLLYHILSGKEFAVSSVARGNLSIVSCKSSRVSKKSQIGLGDPEGEDALIATIDDRQGQWLRRRRLDGALNRVPRDFYSRVWTVLEKCQGLAIEGRVLQQSLTQEMTPGELKFALEVETALNQIPQPEYRQLVVEALMVLTLVTEHNMVPTLGGIIYVEHLVHKANQLFLEDQRKVQGDATLCCAKIKDGKEQQQAASGMLLCGGAAYICQHLYDSAPSGSYGTMTYMSRAVALVLDCVPKHGEMECAIS</sequence>
<feature type="domain" description="GH15-like" evidence="15">
    <location>
        <begin position="8"/>
        <end position="1075"/>
    </location>
</feature>
<keyword evidence="9 13" id="KW-0472">Membrane</keyword>
<keyword evidence="17" id="KW-1185">Reference proteome</keyword>
<keyword evidence="6" id="KW-0597">Phosphoprotein</keyword>
<evidence type="ECO:0000259" key="16">
    <source>
        <dbReference type="Pfam" id="PF19292"/>
    </source>
</evidence>
<keyword evidence="11 13" id="KW-0449">Lipoprotein</keyword>
<dbReference type="InterPro" id="IPR008928">
    <property type="entry name" value="6-hairpin_glycosidase_sf"/>
</dbReference>
<dbReference type="RefSeq" id="XP_017025291.1">
    <property type="nucleotide sequence ID" value="XM_017169802.3"/>
</dbReference>
<feature type="region of interest" description="Disordered" evidence="14">
    <location>
        <begin position="908"/>
        <end position="954"/>
    </location>
</feature>
<evidence type="ECO:0000256" key="8">
    <source>
        <dbReference type="ARBA" id="ARBA00022860"/>
    </source>
</evidence>
<evidence type="ECO:0000259" key="15">
    <source>
        <dbReference type="Pfam" id="PF00723"/>
    </source>
</evidence>
<feature type="domain" description="Phosphorylase b kinase regulatory subunit alpha/beta C-terminal" evidence="16">
    <location>
        <begin position="1089"/>
        <end position="1283"/>
    </location>
</feature>
<keyword evidence="12 13" id="KW-0636">Prenylation</keyword>
<dbReference type="GO" id="GO:0005964">
    <property type="term" value="C:phosphorylase kinase complex"/>
    <property type="evidence" value="ECO:0007669"/>
    <property type="project" value="TreeGrafter"/>
</dbReference>
<dbReference type="InterPro" id="IPR045583">
    <property type="entry name" value="KPBA/B_C"/>
</dbReference>
<evidence type="ECO:0000256" key="9">
    <source>
        <dbReference type="ARBA" id="ARBA00023136"/>
    </source>
</evidence>
<dbReference type="UniPathway" id="UPA00163"/>
<dbReference type="GO" id="GO:0005886">
    <property type="term" value="C:plasma membrane"/>
    <property type="evidence" value="ECO:0007669"/>
    <property type="project" value="UniProtKB-SubCell"/>
</dbReference>
<dbReference type="Pfam" id="PF19292">
    <property type="entry name" value="KPBB_C"/>
    <property type="match status" value="1"/>
</dbReference>